<dbReference type="EMBL" id="MIHA01000003">
    <property type="protein sequence ID" value="ODQ91489.1"/>
    <property type="molecule type" value="Genomic_DNA"/>
</dbReference>
<organism evidence="2 3">
    <name type="scientific">Mycolicibacterium flavescens</name>
    <name type="common">Mycobacterium flavescens</name>
    <dbReference type="NCBI Taxonomy" id="1776"/>
    <lineage>
        <taxon>Bacteria</taxon>
        <taxon>Bacillati</taxon>
        <taxon>Actinomycetota</taxon>
        <taxon>Actinomycetes</taxon>
        <taxon>Mycobacteriales</taxon>
        <taxon>Mycobacteriaceae</taxon>
        <taxon>Mycolicibacterium</taxon>
    </lineage>
</organism>
<accession>A0A1E3RNR5</accession>
<dbReference type="STRING" id="1776.BHQ18_05195"/>
<dbReference type="OrthoDB" id="4636567at2"/>
<comment type="caution">
    <text evidence="2">The sequence shown here is derived from an EMBL/GenBank/DDBJ whole genome shotgun (WGS) entry which is preliminary data.</text>
</comment>
<name>A0A1E3RNR5_MYCFV</name>
<reference evidence="3" key="1">
    <citation type="submission" date="2016-09" db="EMBL/GenBank/DDBJ databases">
        <authorList>
            <person name="Greninger A.L."/>
            <person name="Jerome K.R."/>
            <person name="Mcnair B."/>
            <person name="Wallis C."/>
            <person name="Fang F."/>
        </authorList>
    </citation>
    <scope>NUCLEOTIDE SEQUENCE [LARGE SCALE GENOMIC DNA]</scope>
    <source>
        <strain evidence="3">M6</strain>
    </source>
</reference>
<dbReference type="RefSeq" id="WP_069412512.1">
    <property type="nucleotide sequence ID" value="NZ_JACKUL010000008.1"/>
</dbReference>
<evidence type="ECO:0000313" key="2">
    <source>
        <dbReference type="EMBL" id="ODQ91489.1"/>
    </source>
</evidence>
<evidence type="ECO:0000313" key="3">
    <source>
        <dbReference type="Proteomes" id="UP000094053"/>
    </source>
</evidence>
<dbReference type="InterPro" id="IPR000084">
    <property type="entry name" value="PE-PGRS_N"/>
</dbReference>
<proteinExistence type="predicted"/>
<dbReference type="Gene3D" id="1.10.287.850">
    <property type="entry name" value="HP0062-like domain"/>
    <property type="match status" value="1"/>
</dbReference>
<dbReference type="Proteomes" id="UP000094053">
    <property type="component" value="Unassembled WGS sequence"/>
</dbReference>
<feature type="domain" description="PE" evidence="1">
    <location>
        <begin position="9"/>
        <end position="73"/>
    </location>
</feature>
<protein>
    <recommendedName>
        <fullName evidence="1">PE domain-containing protein</fullName>
    </recommendedName>
</protein>
<dbReference type="AlphaFoldDB" id="A0A1E3RNR5"/>
<sequence length="80" mass="8806">MSGDAGVVRHLEVIAERIDALLARERADLEVSAAGDDEISRRVAKSLNRMAEEFSRSVNRGAAEIRGMAQALRPEERCEP</sequence>
<dbReference type="Pfam" id="PF00934">
    <property type="entry name" value="PE"/>
    <property type="match status" value="1"/>
</dbReference>
<keyword evidence="3" id="KW-1185">Reference proteome</keyword>
<gene>
    <name evidence="2" type="ORF">BHQ18_05195</name>
</gene>
<evidence type="ECO:0000259" key="1">
    <source>
        <dbReference type="Pfam" id="PF00934"/>
    </source>
</evidence>